<accession>A0A448XEP0</accession>
<name>A0A448XEP0_9PLAT</name>
<reference evidence="1" key="1">
    <citation type="submission" date="2018-11" db="EMBL/GenBank/DDBJ databases">
        <authorList>
            <consortium name="Pathogen Informatics"/>
        </authorList>
    </citation>
    <scope>NUCLEOTIDE SEQUENCE</scope>
</reference>
<dbReference type="EMBL" id="CAAALY010248286">
    <property type="protein sequence ID" value="VEL34736.1"/>
    <property type="molecule type" value="Genomic_DNA"/>
</dbReference>
<organism evidence="1 2">
    <name type="scientific">Protopolystoma xenopodis</name>
    <dbReference type="NCBI Taxonomy" id="117903"/>
    <lineage>
        <taxon>Eukaryota</taxon>
        <taxon>Metazoa</taxon>
        <taxon>Spiralia</taxon>
        <taxon>Lophotrochozoa</taxon>
        <taxon>Platyhelminthes</taxon>
        <taxon>Monogenea</taxon>
        <taxon>Polyopisthocotylea</taxon>
        <taxon>Polystomatidea</taxon>
        <taxon>Polystomatidae</taxon>
        <taxon>Protopolystoma</taxon>
    </lineage>
</organism>
<evidence type="ECO:0000313" key="1">
    <source>
        <dbReference type="EMBL" id="VEL34736.1"/>
    </source>
</evidence>
<dbReference type="AlphaFoldDB" id="A0A448XEP0"/>
<keyword evidence="2" id="KW-1185">Reference proteome</keyword>
<comment type="caution">
    <text evidence="1">The sequence shown here is derived from an EMBL/GenBank/DDBJ whole genome shotgun (WGS) entry which is preliminary data.</text>
</comment>
<gene>
    <name evidence="1" type="ORF">PXEA_LOCUS28176</name>
</gene>
<evidence type="ECO:0000313" key="2">
    <source>
        <dbReference type="Proteomes" id="UP000784294"/>
    </source>
</evidence>
<sequence>MTRGSPFTRAGQERSSATLLYLLPLFIIYILLTSSESNASPANYLKQHGLPIQQSAWRQESFTKPRTRFPDDRTSLLSSGGTVVRNHSNLTRDEKKVNEEEYVNQARMDGEEEMRMNGMAEDDIDTNRYMVYPPTNPFFSYNEEGFLNILGDQVNDEADSAIFELYRKRQFTPKLATSNLSSCGPNPLDAWLSFILPRELNFPLTGPVPAESVGSTGFANLEETFMKLQKLLQRVSYFFTVLELTNPGGYNLMMHDLHNWNTCRLAENRA</sequence>
<protein>
    <submittedName>
        <fullName evidence="1">Uncharacterized protein</fullName>
    </submittedName>
</protein>
<dbReference type="Proteomes" id="UP000784294">
    <property type="component" value="Unassembled WGS sequence"/>
</dbReference>
<proteinExistence type="predicted"/>